<proteinExistence type="predicted"/>
<dbReference type="Gene3D" id="3.40.50.410">
    <property type="entry name" value="von Willebrand factor, type A domain"/>
    <property type="match status" value="1"/>
</dbReference>
<keyword evidence="2" id="KW-1185">Reference proteome</keyword>
<evidence type="ECO:0008006" key="3">
    <source>
        <dbReference type="Google" id="ProtNLM"/>
    </source>
</evidence>
<sequence>MTADQFTRSVDMGLRLSKRIYYGKDYKPNSMSAPKPVLMTKSSSLASSMSASRLAPAHHHPTAPMVYAVISDPGIVDNPDIRSYQPHVFGRCNPPALIPLQMHGISMKVDCYLDTAFVTVSGTWRMHCVTASACCDCRIAIPMGEQGSILEVEAESSKRSYFTKLITSGDDDKKDSDRSTKQKDGFMMKFNTYTLKIPQVEGGSMIHVKARWSQKLLYQNNEFCLNVPFTFPHYVLPLEKKIPTTEKVLLNVNSGTGTQITCSIASHPLKVCSNESFGGLLLQPPSLQDCDQRDMFCFYLFPGTNNVTKVFRKEVVFLLDISGSMRDVPLEKSKYAIAASLSRLNEGDSFNIIAFNMRHSIILIYIGVGNRGSNLKCN</sequence>
<dbReference type="SUPFAM" id="SSF53300">
    <property type="entry name" value="vWA-like"/>
    <property type="match status" value="1"/>
</dbReference>
<reference evidence="1" key="1">
    <citation type="submission" date="2023-03" db="EMBL/GenBank/DDBJ databases">
        <title>Chromosome-scale reference genome and RAD-based genetic map of yellow starthistle (Centaurea solstitialis) reveal putative structural variation and QTLs associated with invader traits.</title>
        <authorList>
            <person name="Reatini B."/>
            <person name="Cang F.A."/>
            <person name="Jiang Q."/>
            <person name="Mckibben M.T.W."/>
            <person name="Barker M.S."/>
            <person name="Rieseberg L.H."/>
            <person name="Dlugosch K.M."/>
        </authorList>
    </citation>
    <scope>NUCLEOTIDE SEQUENCE</scope>
    <source>
        <strain evidence="1">CAN-66</strain>
        <tissue evidence="1">Leaf</tissue>
    </source>
</reference>
<dbReference type="Proteomes" id="UP001172457">
    <property type="component" value="Chromosome 8"/>
</dbReference>
<comment type="caution">
    <text evidence="1">The sequence shown here is derived from an EMBL/GenBank/DDBJ whole genome shotgun (WGS) entry which is preliminary data.</text>
</comment>
<accession>A0AA38VSX3</accession>
<organism evidence="1 2">
    <name type="scientific">Centaurea solstitialis</name>
    <name type="common">yellow star-thistle</name>
    <dbReference type="NCBI Taxonomy" id="347529"/>
    <lineage>
        <taxon>Eukaryota</taxon>
        <taxon>Viridiplantae</taxon>
        <taxon>Streptophyta</taxon>
        <taxon>Embryophyta</taxon>
        <taxon>Tracheophyta</taxon>
        <taxon>Spermatophyta</taxon>
        <taxon>Magnoliopsida</taxon>
        <taxon>eudicotyledons</taxon>
        <taxon>Gunneridae</taxon>
        <taxon>Pentapetalae</taxon>
        <taxon>asterids</taxon>
        <taxon>campanulids</taxon>
        <taxon>Asterales</taxon>
        <taxon>Asteraceae</taxon>
        <taxon>Carduoideae</taxon>
        <taxon>Cardueae</taxon>
        <taxon>Centaureinae</taxon>
        <taxon>Centaurea</taxon>
    </lineage>
</organism>
<protein>
    <recommendedName>
        <fullName evidence="3">VWFA domain-containing protein</fullName>
    </recommendedName>
</protein>
<evidence type="ECO:0000313" key="2">
    <source>
        <dbReference type="Proteomes" id="UP001172457"/>
    </source>
</evidence>
<gene>
    <name evidence="1" type="ORF">OSB04_030100</name>
</gene>
<dbReference type="PANTHER" id="PTHR46503">
    <property type="entry name" value="INTER-ALPHA-TRYPSIN INHIBITOR HEAVY CHAIN-LIKE PROTEIN"/>
    <property type="match status" value="1"/>
</dbReference>
<dbReference type="AlphaFoldDB" id="A0AA38VSX3"/>
<evidence type="ECO:0000313" key="1">
    <source>
        <dbReference type="EMBL" id="KAJ9537367.1"/>
    </source>
</evidence>
<name>A0AA38VSX3_9ASTR</name>
<dbReference type="InterPro" id="IPR036465">
    <property type="entry name" value="vWFA_dom_sf"/>
</dbReference>
<dbReference type="EMBL" id="JARYMX010000008">
    <property type="protein sequence ID" value="KAJ9537367.1"/>
    <property type="molecule type" value="Genomic_DNA"/>
</dbReference>
<dbReference type="PANTHER" id="PTHR46503:SF12">
    <property type="entry name" value="VWFA DOMAIN-CONTAINING PROTEIN"/>
    <property type="match status" value="1"/>
</dbReference>